<dbReference type="GO" id="GO:0004725">
    <property type="term" value="F:protein tyrosine phosphatase activity"/>
    <property type="evidence" value="ECO:0007669"/>
    <property type="project" value="UniProtKB-EC"/>
</dbReference>
<accession>A0A4Y2RE40</accession>
<dbReference type="CDD" id="cd00047">
    <property type="entry name" value="PTPc"/>
    <property type="match status" value="1"/>
</dbReference>
<keyword evidence="4" id="KW-0904">Protein phosphatase</keyword>
<dbReference type="PANTHER" id="PTHR19134:SF562">
    <property type="entry name" value="PROTEIN-TYROSINE-PHOSPHATASE"/>
    <property type="match status" value="1"/>
</dbReference>
<evidence type="ECO:0000256" key="2">
    <source>
        <dbReference type="ARBA" id="ARBA00013064"/>
    </source>
</evidence>
<protein>
    <recommendedName>
        <fullName evidence="2">protein-tyrosine-phosphatase</fullName>
        <ecNumber evidence="2">3.1.3.48</ecNumber>
    </recommendedName>
</protein>
<evidence type="ECO:0000313" key="7">
    <source>
        <dbReference type="EMBL" id="GBN74017.1"/>
    </source>
</evidence>
<dbReference type="PROSITE" id="PS50055">
    <property type="entry name" value="TYR_PHOSPHATASE_PTP"/>
    <property type="match status" value="1"/>
</dbReference>
<evidence type="ECO:0000256" key="1">
    <source>
        <dbReference type="ARBA" id="ARBA00009580"/>
    </source>
</evidence>
<keyword evidence="8" id="KW-1185">Reference proteome</keyword>
<dbReference type="InterPro" id="IPR029021">
    <property type="entry name" value="Prot-tyrosine_phosphatase-like"/>
</dbReference>
<gene>
    <name evidence="7" type="primary">PTPRA</name>
    <name evidence="7" type="ORF">AVEN_161233_1</name>
</gene>
<dbReference type="SMART" id="SM00194">
    <property type="entry name" value="PTPc"/>
    <property type="match status" value="1"/>
</dbReference>
<dbReference type="GO" id="GO:0048666">
    <property type="term" value="P:neuron development"/>
    <property type="evidence" value="ECO:0007669"/>
    <property type="project" value="UniProtKB-ARBA"/>
</dbReference>
<evidence type="ECO:0000256" key="3">
    <source>
        <dbReference type="ARBA" id="ARBA00022801"/>
    </source>
</evidence>
<feature type="domain" description="Tyrosine specific protein phosphatases" evidence="6">
    <location>
        <begin position="110"/>
        <end position="185"/>
    </location>
</feature>
<dbReference type="SUPFAM" id="SSF52799">
    <property type="entry name" value="(Phosphotyrosine protein) phosphatases II"/>
    <property type="match status" value="1"/>
</dbReference>
<comment type="similarity">
    <text evidence="1">Belongs to the protein-tyrosine phosphatase family.</text>
</comment>
<evidence type="ECO:0000313" key="8">
    <source>
        <dbReference type="Proteomes" id="UP000499080"/>
    </source>
</evidence>
<dbReference type="InterPro" id="IPR016130">
    <property type="entry name" value="Tyr_Pase_AS"/>
</dbReference>
<name>A0A4Y2RE40_ARAVE</name>
<dbReference type="Pfam" id="PF00102">
    <property type="entry name" value="Y_phosphatase"/>
    <property type="match status" value="1"/>
</dbReference>
<dbReference type="PRINTS" id="PR00700">
    <property type="entry name" value="PRTYPHPHTASE"/>
</dbReference>
<dbReference type="InterPro" id="IPR003595">
    <property type="entry name" value="Tyr_Pase_cat"/>
</dbReference>
<dbReference type="EC" id="3.1.3.48" evidence="2"/>
<feature type="non-terminal residue" evidence="7">
    <location>
        <position position="1"/>
    </location>
</feature>
<reference evidence="7 8" key="1">
    <citation type="journal article" date="2019" name="Sci. Rep.">
        <title>Orb-weaving spider Araneus ventricosus genome elucidates the spidroin gene catalogue.</title>
        <authorList>
            <person name="Kono N."/>
            <person name="Nakamura H."/>
            <person name="Ohtoshi R."/>
            <person name="Moran D.A.P."/>
            <person name="Shinohara A."/>
            <person name="Yoshida Y."/>
            <person name="Fujiwara M."/>
            <person name="Mori M."/>
            <person name="Tomita M."/>
            <person name="Arakawa K."/>
        </authorList>
    </citation>
    <scope>NUCLEOTIDE SEQUENCE [LARGE SCALE GENOMIC DNA]</scope>
</reference>
<keyword evidence="7" id="KW-0675">Receptor</keyword>
<sequence length="215" mass="24557">GYLKPAQFVATQMPMTHTAEDFWHLIYQQRSSFILMLNGCDENDDLNVGIYWPELGECSFGDFEVQLVTFEEHGAFTVRIMRLSHKSQDEEPLKVIQLQYNGWTSEMKPASVLTLVQTVEMWYQRSAGGPITVHCMDGATRTGLFIAASHVCDQVDSEGILDVYQIVKSIRANRPEFIPNSDQYRILFEVAQEVAEPYLVQLEQQQSTKKLSVKI</sequence>
<dbReference type="Gene3D" id="3.90.190.10">
    <property type="entry name" value="Protein tyrosine phosphatase superfamily"/>
    <property type="match status" value="1"/>
</dbReference>
<dbReference type="PANTHER" id="PTHR19134">
    <property type="entry name" value="RECEPTOR-TYPE TYROSINE-PROTEIN PHOSPHATASE"/>
    <property type="match status" value="1"/>
</dbReference>
<feature type="domain" description="Tyrosine-protein phosphatase" evidence="5">
    <location>
        <begin position="1"/>
        <end position="194"/>
    </location>
</feature>
<dbReference type="InterPro" id="IPR050348">
    <property type="entry name" value="Protein-Tyr_Phosphatase"/>
</dbReference>
<dbReference type="EMBL" id="BGPR01016746">
    <property type="protein sequence ID" value="GBN74017.1"/>
    <property type="molecule type" value="Genomic_DNA"/>
</dbReference>
<evidence type="ECO:0000259" key="6">
    <source>
        <dbReference type="PROSITE" id="PS50056"/>
    </source>
</evidence>
<proteinExistence type="inferred from homology"/>
<evidence type="ECO:0000256" key="4">
    <source>
        <dbReference type="ARBA" id="ARBA00022912"/>
    </source>
</evidence>
<organism evidence="7 8">
    <name type="scientific">Araneus ventricosus</name>
    <name type="common">Orbweaver spider</name>
    <name type="synonym">Epeira ventricosa</name>
    <dbReference type="NCBI Taxonomy" id="182803"/>
    <lineage>
        <taxon>Eukaryota</taxon>
        <taxon>Metazoa</taxon>
        <taxon>Ecdysozoa</taxon>
        <taxon>Arthropoda</taxon>
        <taxon>Chelicerata</taxon>
        <taxon>Arachnida</taxon>
        <taxon>Araneae</taxon>
        <taxon>Araneomorphae</taxon>
        <taxon>Entelegynae</taxon>
        <taxon>Araneoidea</taxon>
        <taxon>Araneidae</taxon>
        <taxon>Araneus</taxon>
    </lineage>
</organism>
<dbReference type="AlphaFoldDB" id="A0A4Y2RE40"/>
<comment type="caution">
    <text evidence="7">The sequence shown here is derived from an EMBL/GenBank/DDBJ whole genome shotgun (WGS) entry which is preliminary data.</text>
</comment>
<evidence type="ECO:0000259" key="5">
    <source>
        <dbReference type="PROSITE" id="PS50055"/>
    </source>
</evidence>
<dbReference type="OrthoDB" id="1668230at2759"/>
<keyword evidence="3" id="KW-0378">Hydrolase</keyword>
<dbReference type="InterPro" id="IPR000387">
    <property type="entry name" value="Tyr_Pase_dom"/>
</dbReference>
<dbReference type="PROSITE" id="PS50056">
    <property type="entry name" value="TYR_PHOSPHATASE_2"/>
    <property type="match status" value="1"/>
</dbReference>
<dbReference type="Proteomes" id="UP000499080">
    <property type="component" value="Unassembled WGS sequence"/>
</dbReference>
<dbReference type="InterPro" id="IPR000242">
    <property type="entry name" value="PTP_cat"/>
</dbReference>
<dbReference type="SMART" id="SM00404">
    <property type="entry name" value="PTPc_motif"/>
    <property type="match status" value="1"/>
</dbReference>
<dbReference type="PROSITE" id="PS00383">
    <property type="entry name" value="TYR_PHOSPHATASE_1"/>
    <property type="match status" value="1"/>
</dbReference>